<evidence type="ECO:0008006" key="4">
    <source>
        <dbReference type="Google" id="ProtNLM"/>
    </source>
</evidence>
<dbReference type="EMBL" id="JAKLMC020000027">
    <property type="protein sequence ID" value="KAK5950336.1"/>
    <property type="molecule type" value="Genomic_DNA"/>
</dbReference>
<comment type="caution">
    <text evidence="2">The sequence shown here is derived from an EMBL/GenBank/DDBJ whole genome shotgun (WGS) entry which is preliminary data.</text>
</comment>
<evidence type="ECO:0000313" key="3">
    <source>
        <dbReference type="Proteomes" id="UP001316803"/>
    </source>
</evidence>
<evidence type="ECO:0000256" key="1">
    <source>
        <dbReference type="SAM" id="SignalP"/>
    </source>
</evidence>
<protein>
    <recommendedName>
        <fullName evidence="4">Lysine-specific metallo-endopeptidase domain-containing protein</fullName>
    </recommendedName>
</protein>
<dbReference type="Proteomes" id="UP001316803">
    <property type="component" value="Unassembled WGS sequence"/>
</dbReference>
<sequence>MTPLVALTFILIAICVDSVSGNGASRLNSSNSAAVTSSLEGEAPHKISLTDLSTINLTLRDDPPQAPPPPYVWQDFMYFEDGFPTEAHEYAVISAFIDTLRLASAGISAITSLQTSANPPPGAAPSFLRYFTPLDHPKVRSILTNILAVLGVASAERECSLLPRLPILYDDTWNPARHCLNQPDLRAYMVQSDNPGESFMNICPYFFQNYRRIDDIQCDTLGNTAENGFPEHRGMWSGGSVLLHELLHWSDLSHAQIGMSIVDQVVTRPSGRQTKAYGPYYSWLGNKNGLFDPLSNDDNYVYFAQEVFWSGKCTGRAVWADPPDLGQIFDSGRYEQ</sequence>
<name>A0AAN8F393_9EURO</name>
<keyword evidence="3" id="KW-1185">Reference proteome</keyword>
<dbReference type="InterPro" id="IPR024079">
    <property type="entry name" value="MetalloPept_cat_dom_sf"/>
</dbReference>
<gene>
    <name evidence="2" type="ORF">OHC33_008555</name>
</gene>
<evidence type="ECO:0000313" key="2">
    <source>
        <dbReference type="EMBL" id="KAK5950336.1"/>
    </source>
</evidence>
<reference evidence="2 3" key="1">
    <citation type="submission" date="2022-12" db="EMBL/GenBank/DDBJ databases">
        <title>Genomic features and morphological characterization of a novel Knufia sp. strain isolated from spacecraft assembly facility.</title>
        <authorList>
            <person name="Teixeira M."/>
            <person name="Chander A.M."/>
            <person name="Stajich J.E."/>
            <person name="Venkateswaran K."/>
        </authorList>
    </citation>
    <scope>NUCLEOTIDE SEQUENCE [LARGE SCALE GENOMIC DNA]</scope>
    <source>
        <strain evidence="2 3">FJI-L2-BK-P2</strain>
    </source>
</reference>
<feature type="chain" id="PRO_5042953387" description="Lysine-specific metallo-endopeptidase domain-containing protein" evidence="1">
    <location>
        <begin position="22"/>
        <end position="336"/>
    </location>
</feature>
<dbReference type="AlphaFoldDB" id="A0AAN8F393"/>
<dbReference type="SUPFAM" id="SSF55486">
    <property type="entry name" value="Metalloproteases ('zincins'), catalytic domain"/>
    <property type="match status" value="1"/>
</dbReference>
<dbReference type="GO" id="GO:0008237">
    <property type="term" value="F:metallopeptidase activity"/>
    <property type="evidence" value="ECO:0007669"/>
    <property type="project" value="InterPro"/>
</dbReference>
<organism evidence="2 3">
    <name type="scientific">Knufia fluminis</name>
    <dbReference type="NCBI Taxonomy" id="191047"/>
    <lineage>
        <taxon>Eukaryota</taxon>
        <taxon>Fungi</taxon>
        <taxon>Dikarya</taxon>
        <taxon>Ascomycota</taxon>
        <taxon>Pezizomycotina</taxon>
        <taxon>Eurotiomycetes</taxon>
        <taxon>Chaetothyriomycetidae</taxon>
        <taxon>Chaetothyriales</taxon>
        <taxon>Trichomeriaceae</taxon>
        <taxon>Knufia</taxon>
    </lineage>
</organism>
<keyword evidence="1" id="KW-0732">Signal</keyword>
<proteinExistence type="predicted"/>
<accession>A0AAN8F393</accession>
<feature type="signal peptide" evidence="1">
    <location>
        <begin position="1"/>
        <end position="21"/>
    </location>
</feature>
<dbReference type="Gene3D" id="3.40.390.10">
    <property type="entry name" value="Collagenase (Catalytic Domain)"/>
    <property type="match status" value="1"/>
</dbReference>